<dbReference type="RefSeq" id="WP_343163329.1">
    <property type="nucleotide sequence ID" value="NZ_JBHRSV010000028.1"/>
</dbReference>
<comment type="caution">
    <text evidence="1">The sequence shown here is derived from an EMBL/GenBank/DDBJ whole genome shotgun (WGS) entry which is preliminary data.</text>
</comment>
<dbReference type="Proteomes" id="UP001595379">
    <property type="component" value="Unassembled WGS sequence"/>
</dbReference>
<protein>
    <recommendedName>
        <fullName evidence="3">Peptidase MA-like domain-containing protein</fullName>
    </recommendedName>
</protein>
<reference evidence="2" key="1">
    <citation type="journal article" date="2019" name="Int. J. Syst. Evol. Microbiol.">
        <title>The Global Catalogue of Microorganisms (GCM) 10K type strain sequencing project: providing services to taxonomists for standard genome sequencing and annotation.</title>
        <authorList>
            <consortium name="The Broad Institute Genomics Platform"/>
            <consortium name="The Broad Institute Genome Sequencing Center for Infectious Disease"/>
            <person name="Wu L."/>
            <person name="Ma J."/>
        </authorList>
    </citation>
    <scope>NUCLEOTIDE SEQUENCE [LARGE SCALE GENOMIC DNA]</scope>
    <source>
        <strain evidence="2">KCTC 52487</strain>
    </source>
</reference>
<evidence type="ECO:0008006" key="3">
    <source>
        <dbReference type="Google" id="ProtNLM"/>
    </source>
</evidence>
<accession>A0ABV7A0X4</accession>
<proteinExistence type="predicted"/>
<gene>
    <name evidence="1" type="ORF">ACFOOR_14645</name>
</gene>
<organism evidence="1 2">
    <name type="scientific">Hyphobacterium vulgare</name>
    <dbReference type="NCBI Taxonomy" id="1736751"/>
    <lineage>
        <taxon>Bacteria</taxon>
        <taxon>Pseudomonadati</taxon>
        <taxon>Pseudomonadota</taxon>
        <taxon>Alphaproteobacteria</taxon>
        <taxon>Maricaulales</taxon>
        <taxon>Maricaulaceae</taxon>
        <taxon>Hyphobacterium</taxon>
    </lineage>
</organism>
<keyword evidence="2" id="KW-1185">Reference proteome</keyword>
<evidence type="ECO:0000313" key="2">
    <source>
        <dbReference type="Proteomes" id="UP001595379"/>
    </source>
</evidence>
<sequence length="259" mass="29158">MFGSSRLVDRNVEAWLLDRFEMLHEKLGPQRQLCRTLLVLPRLGSFVVEGETDREMAESIFRTVAEFAGMADWHVELEGFESAGTQQVSEYHFLTPQTAQVAGTFSIEGNSVLIRYDVALVKQPQNLIATFAHELSHYLLAGYLPESFEDEDHELLTDLTAVYMGFGVFLANTAFEFEGNQSFTGTGWASRRMGYLSEDTLLAALALFVRASGYDPDEVRQHLKSGLVKRFDKGLKQIDRLEAKLDAFRKRDEAFAAGV</sequence>
<dbReference type="EMBL" id="JBHRSV010000028">
    <property type="protein sequence ID" value="MFC2927344.1"/>
    <property type="molecule type" value="Genomic_DNA"/>
</dbReference>
<evidence type="ECO:0000313" key="1">
    <source>
        <dbReference type="EMBL" id="MFC2927344.1"/>
    </source>
</evidence>
<name>A0ABV7A0X4_9PROT</name>